<reference evidence="2" key="1">
    <citation type="submission" date="2020-06" db="EMBL/GenBank/DDBJ databases">
        <authorList>
            <consortium name="Plant Systems Biology data submission"/>
        </authorList>
    </citation>
    <scope>NUCLEOTIDE SEQUENCE</scope>
    <source>
        <strain evidence="2">D6</strain>
    </source>
</reference>
<dbReference type="SUPFAM" id="SSF81383">
    <property type="entry name" value="F-box domain"/>
    <property type="match status" value="1"/>
</dbReference>
<feature type="domain" description="F-box" evidence="1">
    <location>
        <begin position="58"/>
        <end position="88"/>
    </location>
</feature>
<dbReference type="AlphaFoldDB" id="A0A9N8D9D3"/>
<accession>A0A9N8D9D3</accession>
<dbReference type="Pfam" id="PF00646">
    <property type="entry name" value="F-box"/>
    <property type="match status" value="1"/>
</dbReference>
<evidence type="ECO:0000259" key="1">
    <source>
        <dbReference type="Pfam" id="PF00646"/>
    </source>
</evidence>
<evidence type="ECO:0000313" key="3">
    <source>
        <dbReference type="Proteomes" id="UP001153069"/>
    </source>
</evidence>
<name>A0A9N8D9D3_9STRA</name>
<sequence length="353" mass="39935">MRNVDSTTLVIRRPAFQRRNKPKNTSGKLLKSVFGGMFLNTKVAKTKKTQNENGASWELPEDAMVHILSFLPLRQVVQVRTLSKSLAQAGHLAVMQKLQMAGFPNLTCPSDALLALEKPTQRVRHWLFSEFKRATTVMGKSYCDKRHGCGGVEIRQFPIVPQTEAYQRVQKLLSRPKLHTKYLWMLQTDQEGQDHGVGLDFRSSCLRVCVSIEKCIQEYRATLEEAPTLLSSGSARCLDIMLRYELETLLKLQSSGYDMACVSFVSKPSRPDAMVGSIYETVAKALEEPLMSHAINIEGKKVQHPEKYPCFLDLSDAGIVIRVPCSEIQPLFQKFDTMAKEHSRQKTADLLWM</sequence>
<dbReference type="InterPro" id="IPR036047">
    <property type="entry name" value="F-box-like_dom_sf"/>
</dbReference>
<dbReference type="Proteomes" id="UP001153069">
    <property type="component" value="Unassembled WGS sequence"/>
</dbReference>
<gene>
    <name evidence="2" type="ORF">SEMRO_7_G005770.1</name>
</gene>
<dbReference type="EMBL" id="CAICTM010000007">
    <property type="protein sequence ID" value="CAB9496606.1"/>
    <property type="molecule type" value="Genomic_DNA"/>
</dbReference>
<dbReference type="InterPro" id="IPR001810">
    <property type="entry name" value="F-box_dom"/>
</dbReference>
<protein>
    <recommendedName>
        <fullName evidence="1">F-box domain-containing protein</fullName>
    </recommendedName>
</protein>
<keyword evidence="3" id="KW-1185">Reference proteome</keyword>
<organism evidence="2 3">
    <name type="scientific">Seminavis robusta</name>
    <dbReference type="NCBI Taxonomy" id="568900"/>
    <lineage>
        <taxon>Eukaryota</taxon>
        <taxon>Sar</taxon>
        <taxon>Stramenopiles</taxon>
        <taxon>Ochrophyta</taxon>
        <taxon>Bacillariophyta</taxon>
        <taxon>Bacillariophyceae</taxon>
        <taxon>Bacillariophycidae</taxon>
        <taxon>Naviculales</taxon>
        <taxon>Naviculaceae</taxon>
        <taxon>Seminavis</taxon>
    </lineage>
</organism>
<proteinExistence type="predicted"/>
<comment type="caution">
    <text evidence="2">The sequence shown here is derived from an EMBL/GenBank/DDBJ whole genome shotgun (WGS) entry which is preliminary data.</text>
</comment>
<evidence type="ECO:0000313" key="2">
    <source>
        <dbReference type="EMBL" id="CAB9496606.1"/>
    </source>
</evidence>